<comment type="caution">
    <text evidence="13">The sequence shown here is derived from an EMBL/GenBank/DDBJ whole genome shotgun (WGS) entry which is preliminary data.</text>
</comment>
<keyword evidence="10 12" id="KW-0408">Iron</keyword>
<feature type="transmembrane region" description="Helical" evidence="12">
    <location>
        <begin position="127"/>
        <end position="145"/>
    </location>
</feature>
<dbReference type="GO" id="GO:0046872">
    <property type="term" value="F:metal ion binding"/>
    <property type="evidence" value="ECO:0007669"/>
    <property type="project" value="UniProtKB-UniRule"/>
</dbReference>
<keyword evidence="11 12" id="KW-0472">Membrane</keyword>
<evidence type="ECO:0000256" key="1">
    <source>
        <dbReference type="ARBA" id="ARBA00004651"/>
    </source>
</evidence>
<dbReference type="GO" id="GO:0005886">
    <property type="term" value="C:plasma membrane"/>
    <property type="evidence" value="ECO:0007669"/>
    <property type="project" value="UniProtKB-SubCell"/>
</dbReference>
<gene>
    <name evidence="13" type="ORF">CLV72_101606</name>
</gene>
<evidence type="ECO:0000313" key="13">
    <source>
        <dbReference type="EMBL" id="PRY02008.1"/>
    </source>
</evidence>
<dbReference type="PANTHER" id="PTHR30365:SF15">
    <property type="entry name" value="CYTOCHROME BD UBIQUINOL OXIDASE SUBUNIT 1"/>
    <property type="match status" value="1"/>
</dbReference>
<evidence type="ECO:0000256" key="11">
    <source>
        <dbReference type="ARBA" id="ARBA00023136"/>
    </source>
</evidence>
<dbReference type="EMBL" id="PVZC01000001">
    <property type="protein sequence ID" value="PRY02008.1"/>
    <property type="molecule type" value="Genomic_DNA"/>
</dbReference>
<dbReference type="AlphaFoldDB" id="A0A2T0QDM9"/>
<organism evidence="13 14">
    <name type="scientific">Allonocardiopsis opalescens</name>
    <dbReference type="NCBI Taxonomy" id="1144618"/>
    <lineage>
        <taxon>Bacteria</taxon>
        <taxon>Bacillati</taxon>
        <taxon>Actinomycetota</taxon>
        <taxon>Actinomycetes</taxon>
        <taxon>Streptosporangiales</taxon>
        <taxon>Allonocardiopsis</taxon>
    </lineage>
</organism>
<sequence>MEALELARTQFAVTAGMHFLFVLLTLGLAPAVAILETRYAITRRPVLLRMTRFWGQVYVINYALGILTGLVMEFQFGIAWSGLAHFVGNVFGAPIALETLLAFFLESTFLALWIFGWHRFGVWTHCLLIWLVTLTAYMSAVWIMVANSFMQHPVGYEIRDGVGHLTDFGALVANQSTWYAIPHIVGAAALATGFLFVGAAAFHFLRRRELRRAVAKKRLAAAPPGVAADRDLFLRTMRFGVLLAAFGSFLAVSAGFARFSYVGAQQPMKMANFAHAEPGDVAAAQRLLTEQFGPGDYELSPMVATASMFMDLSGNLYFVIANMVMAPLLAFNTLARFRPVLALLVLLPPLPFLTAIAGWIYREMGRQPWVVYGELTVEQAVSPIDPATLTASLAGFTVLFGVLFCVNWTLILRTIGRGPDRVALGAPPPEAAPAPVPAATL</sequence>
<feature type="transmembrane region" description="Helical" evidence="12">
    <location>
        <begin position="316"/>
        <end position="334"/>
    </location>
</feature>
<dbReference type="GO" id="GO:0009055">
    <property type="term" value="F:electron transfer activity"/>
    <property type="evidence" value="ECO:0007669"/>
    <property type="project" value="UniProtKB-UniRule"/>
</dbReference>
<keyword evidence="4 12" id="KW-1003">Cell membrane</keyword>
<evidence type="ECO:0000313" key="14">
    <source>
        <dbReference type="Proteomes" id="UP000237846"/>
    </source>
</evidence>
<comment type="similarity">
    <text evidence="2 12">Belongs to the cytochrome ubiquinol oxidase subunit 1 family.</text>
</comment>
<protein>
    <submittedName>
        <fullName evidence="13">Cytochrome d ubiquinol oxidase subunit I</fullName>
    </submittedName>
</protein>
<feature type="transmembrane region" description="Helical" evidence="12">
    <location>
        <begin position="12"/>
        <end position="35"/>
    </location>
</feature>
<dbReference type="OrthoDB" id="9807042at2"/>
<dbReference type="Proteomes" id="UP000237846">
    <property type="component" value="Unassembled WGS sequence"/>
</dbReference>
<keyword evidence="3 12" id="KW-0813">Transport</keyword>
<name>A0A2T0QDM9_9ACTN</name>
<proteinExistence type="inferred from homology"/>
<feature type="transmembrane region" description="Helical" evidence="12">
    <location>
        <begin position="184"/>
        <end position="205"/>
    </location>
</feature>
<dbReference type="PANTHER" id="PTHR30365">
    <property type="entry name" value="CYTOCHROME D UBIQUINOL OXIDASE"/>
    <property type="match status" value="1"/>
</dbReference>
<keyword evidence="7 12" id="KW-0479">Metal-binding</keyword>
<keyword evidence="6 12" id="KW-0812">Transmembrane</keyword>
<feature type="transmembrane region" description="Helical" evidence="12">
    <location>
        <begin position="56"/>
        <end position="78"/>
    </location>
</feature>
<feature type="transmembrane region" description="Helical" evidence="12">
    <location>
        <begin position="90"/>
        <end position="115"/>
    </location>
</feature>
<evidence type="ECO:0000256" key="10">
    <source>
        <dbReference type="ARBA" id="ARBA00023004"/>
    </source>
</evidence>
<evidence type="ECO:0000256" key="5">
    <source>
        <dbReference type="ARBA" id="ARBA00022617"/>
    </source>
</evidence>
<evidence type="ECO:0000256" key="7">
    <source>
        <dbReference type="ARBA" id="ARBA00022723"/>
    </source>
</evidence>
<evidence type="ECO:0000256" key="8">
    <source>
        <dbReference type="ARBA" id="ARBA00022982"/>
    </source>
</evidence>
<dbReference type="InterPro" id="IPR002585">
    <property type="entry name" value="Cyt-d_ubiquinol_oxidase_su_1"/>
</dbReference>
<dbReference type="Pfam" id="PF01654">
    <property type="entry name" value="Cyt_bd_oxida_I"/>
    <property type="match status" value="2"/>
</dbReference>
<dbReference type="GO" id="GO:0020037">
    <property type="term" value="F:heme binding"/>
    <property type="evidence" value="ECO:0007669"/>
    <property type="project" value="TreeGrafter"/>
</dbReference>
<reference evidence="13 14" key="1">
    <citation type="submission" date="2018-03" db="EMBL/GenBank/DDBJ databases">
        <title>Genomic Encyclopedia of Archaeal and Bacterial Type Strains, Phase II (KMG-II): from individual species to whole genera.</title>
        <authorList>
            <person name="Goeker M."/>
        </authorList>
    </citation>
    <scope>NUCLEOTIDE SEQUENCE [LARGE SCALE GENOMIC DNA]</scope>
    <source>
        <strain evidence="13 14">DSM 45601</strain>
    </source>
</reference>
<keyword evidence="9 12" id="KW-1133">Transmembrane helix</keyword>
<evidence type="ECO:0000256" key="3">
    <source>
        <dbReference type="ARBA" id="ARBA00022448"/>
    </source>
</evidence>
<dbReference type="PIRSF" id="PIRSF006446">
    <property type="entry name" value="Cyt_quinol_oxidase_1"/>
    <property type="match status" value="1"/>
</dbReference>
<keyword evidence="5 12" id="KW-0349">Heme</keyword>
<evidence type="ECO:0000256" key="4">
    <source>
        <dbReference type="ARBA" id="ARBA00022475"/>
    </source>
</evidence>
<keyword evidence="8 12" id="KW-0249">Electron transport</keyword>
<accession>A0A2T0QDM9</accession>
<dbReference type="GO" id="GO:0016682">
    <property type="term" value="F:oxidoreductase activity, acting on diphenols and related substances as donors, oxygen as acceptor"/>
    <property type="evidence" value="ECO:0007669"/>
    <property type="project" value="TreeGrafter"/>
</dbReference>
<dbReference type="GO" id="GO:0070069">
    <property type="term" value="C:cytochrome complex"/>
    <property type="evidence" value="ECO:0007669"/>
    <property type="project" value="UniProtKB-UniRule"/>
</dbReference>
<evidence type="ECO:0000256" key="12">
    <source>
        <dbReference type="PIRNR" id="PIRNR006446"/>
    </source>
</evidence>
<evidence type="ECO:0000256" key="6">
    <source>
        <dbReference type="ARBA" id="ARBA00022692"/>
    </source>
</evidence>
<feature type="transmembrane region" description="Helical" evidence="12">
    <location>
        <begin position="391"/>
        <end position="411"/>
    </location>
</feature>
<dbReference type="GO" id="GO:0019646">
    <property type="term" value="P:aerobic electron transport chain"/>
    <property type="evidence" value="ECO:0007669"/>
    <property type="project" value="InterPro"/>
</dbReference>
<keyword evidence="14" id="KW-1185">Reference proteome</keyword>
<evidence type="ECO:0000256" key="2">
    <source>
        <dbReference type="ARBA" id="ARBA00009819"/>
    </source>
</evidence>
<comment type="subcellular location">
    <subcellularLocation>
        <location evidence="1">Cell membrane</location>
        <topology evidence="1">Multi-pass membrane protein</topology>
    </subcellularLocation>
</comment>
<dbReference type="RefSeq" id="WP_106238716.1">
    <property type="nucleotide sequence ID" value="NZ_PVZC01000001.1"/>
</dbReference>
<feature type="transmembrane region" description="Helical" evidence="12">
    <location>
        <begin position="341"/>
        <end position="361"/>
    </location>
</feature>
<evidence type="ECO:0000256" key="9">
    <source>
        <dbReference type="ARBA" id="ARBA00022989"/>
    </source>
</evidence>
<feature type="transmembrane region" description="Helical" evidence="12">
    <location>
        <begin position="239"/>
        <end position="261"/>
    </location>
</feature>